<feature type="chain" id="PRO_5026988161" description="Zinc ABC transporter, substrate-binding protein ZnuA" evidence="5">
    <location>
        <begin position="26"/>
        <end position="309"/>
    </location>
</feature>
<dbReference type="GO" id="GO:0046872">
    <property type="term" value="F:metal ion binding"/>
    <property type="evidence" value="ECO:0007669"/>
    <property type="project" value="UniProtKB-KW"/>
</dbReference>
<comment type="subcellular location">
    <subcellularLocation>
        <location evidence="1">Cell envelope</location>
    </subcellularLocation>
</comment>
<dbReference type="SUPFAM" id="SSF53807">
    <property type="entry name" value="Helical backbone' metal receptor"/>
    <property type="match status" value="1"/>
</dbReference>
<evidence type="ECO:0000256" key="2">
    <source>
        <dbReference type="ARBA" id="ARBA00022448"/>
    </source>
</evidence>
<evidence type="ECO:0000256" key="3">
    <source>
        <dbReference type="ARBA" id="ARBA00022723"/>
    </source>
</evidence>
<keyword evidence="2" id="KW-0813">Transport</keyword>
<dbReference type="InterPro" id="IPR050492">
    <property type="entry name" value="Bact_metal-bind_prot9"/>
</dbReference>
<evidence type="ECO:0000256" key="1">
    <source>
        <dbReference type="ARBA" id="ARBA00004196"/>
    </source>
</evidence>
<feature type="signal peptide" evidence="5">
    <location>
        <begin position="1"/>
        <end position="25"/>
    </location>
</feature>
<dbReference type="InterPro" id="IPR006127">
    <property type="entry name" value="ZnuA-like"/>
</dbReference>
<evidence type="ECO:0000256" key="5">
    <source>
        <dbReference type="SAM" id="SignalP"/>
    </source>
</evidence>
<dbReference type="PANTHER" id="PTHR42953">
    <property type="entry name" value="HIGH-AFFINITY ZINC UPTAKE SYSTEM PROTEIN ZNUA-RELATED"/>
    <property type="match status" value="1"/>
</dbReference>
<dbReference type="EMBL" id="CADCTI010000234">
    <property type="protein sequence ID" value="CAA9264154.1"/>
    <property type="molecule type" value="Genomic_DNA"/>
</dbReference>
<dbReference type="Pfam" id="PF01297">
    <property type="entry name" value="ZnuA"/>
    <property type="match status" value="1"/>
</dbReference>
<name>A0A6J4J053_9ACTN</name>
<gene>
    <name evidence="6" type="ORF">AVDCRST_MAG57-2806</name>
</gene>
<dbReference type="GO" id="GO:0030001">
    <property type="term" value="P:metal ion transport"/>
    <property type="evidence" value="ECO:0007669"/>
    <property type="project" value="InterPro"/>
</dbReference>
<dbReference type="PANTHER" id="PTHR42953:SF1">
    <property type="entry name" value="METAL-BINDING PROTEIN HI_0362-RELATED"/>
    <property type="match status" value="1"/>
</dbReference>
<accession>A0A6J4J053</accession>
<keyword evidence="4 5" id="KW-0732">Signal</keyword>
<evidence type="ECO:0000256" key="4">
    <source>
        <dbReference type="ARBA" id="ARBA00022729"/>
    </source>
</evidence>
<reference evidence="6" key="1">
    <citation type="submission" date="2020-02" db="EMBL/GenBank/DDBJ databases">
        <authorList>
            <person name="Meier V. D."/>
        </authorList>
    </citation>
    <scope>NUCLEOTIDE SEQUENCE</scope>
    <source>
        <strain evidence="6">AVDCRST_MAG57</strain>
    </source>
</reference>
<organism evidence="6">
    <name type="scientific">uncultured Blastococcus sp</name>
    <dbReference type="NCBI Taxonomy" id="217144"/>
    <lineage>
        <taxon>Bacteria</taxon>
        <taxon>Bacillati</taxon>
        <taxon>Actinomycetota</taxon>
        <taxon>Actinomycetes</taxon>
        <taxon>Geodermatophilales</taxon>
        <taxon>Geodermatophilaceae</taxon>
        <taxon>Blastococcus</taxon>
        <taxon>environmental samples</taxon>
    </lineage>
</organism>
<dbReference type="Gene3D" id="3.40.50.1980">
    <property type="entry name" value="Nitrogenase molybdenum iron protein domain"/>
    <property type="match status" value="2"/>
</dbReference>
<dbReference type="AlphaFoldDB" id="A0A6J4J053"/>
<keyword evidence="3" id="KW-0479">Metal-binding</keyword>
<sequence length="309" mass="31926">MPHVRTTLATTLVLAALAGCGGGDAEDGAAVVTGDPSQCPGEVVDVLVSVGQWGDMTRRLGGDCANVTTVVSSGGVDPHDFDPGTADLAAFADADLVVLNGAHYDEWAEDALASLDREPVVVDAAAVADVADGADPHLWYDPEIVEGTADAVSQALAGLSPDAADYFDHQELTWQEELQPYLAAIAELRTTAAGATVAATESVFDRMAAATGLADATPEGYRRAISNESEPSPGDLSEFQAALADGRVDVLIYNSQTSGSVPEQLRAAADDADVPVVEVTESPADADSSFVAWQLEQLSELSDALAARR</sequence>
<protein>
    <recommendedName>
        <fullName evidence="7">Zinc ABC transporter, substrate-binding protein ZnuA</fullName>
    </recommendedName>
</protein>
<dbReference type="GO" id="GO:0030313">
    <property type="term" value="C:cell envelope"/>
    <property type="evidence" value="ECO:0007669"/>
    <property type="project" value="UniProtKB-SubCell"/>
</dbReference>
<dbReference type="PROSITE" id="PS51257">
    <property type="entry name" value="PROKAR_LIPOPROTEIN"/>
    <property type="match status" value="1"/>
</dbReference>
<evidence type="ECO:0008006" key="7">
    <source>
        <dbReference type="Google" id="ProtNLM"/>
    </source>
</evidence>
<evidence type="ECO:0000313" key="6">
    <source>
        <dbReference type="EMBL" id="CAA9264154.1"/>
    </source>
</evidence>
<proteinExistence type="predicted"/>